<protein>
    <recommendedName>
        <fullName evidence="3 4">Protein GrpE</fullName>
    </recommendedName>
    <alternativeName>
        <fullName evidence="3">HSP-70 cofactor</fullName>
    </alternativeName>
</protein>
<dbReference type="PANTHER" id="PTHR21237:SF23">
    <property type="entry name" value="GRPE PROTEIN HOMOLOG, MITOCHONDRIAL"/>
    <property type="match status" value="1"/>
</dbReference>
<dbReference type="GO" id="GO:0000774">
    <property type="term" value="F:adenyl-nucleotide exchange factor activity"/>
    <property type="evidence" value="ECO:0007669"/>
    <property type="project" value="InterPro"/>
</dbReference>
<reference evidence="7" key="1">
    <citation type="submission" date="2021-03" db="EMBL/GenBank/DDBJ databases">
        <title>Leucobacter chromiisoli sp. nov., isolated from chromium-containing soil of chemical plant.</title>
        <authorList>
            <person name="Xu Z."/>
        </authorList>
    </citation>
    <scope>NUCLEOTIDE SEQUENCE</scope>
    <source>
        <strain evidence="7">K 70/01</strain>
    </source>
</reference>
<keyword evidence="8" id="KW-1185">Reference proteome</keyword>
<comment type="subunit">
    <text evidence="3">Homodimer.</text>
</comment>
<organism evidence="7 8">
    <name type="scientific">Leucobacter tardus</name>
    <dbReference type="NCBI Taxonomy" id="501483"/>
    <lineage>
        <taxon>Bacteria</taxon>
        <taxon>Bacillati</taxon>
        <taxon>Actinomycetota</taxon>
        <taxon>Actinomycetes</taxon>
        <taxon>Micrococcales</taxon>
        <taxon>Microbacteriaceae</taxon>
        <taxon>Leucobacter</taxon>
    </lineage>
</organism>
<name>A0A939QB60_9MICO</name>
<dbReference type="GO" id="GO:0006457">
    <property type="term" value="P:protein folding"/>
    <property type="evidence" value="ECO:0007669"/>
    <property type="project" value="InterPro"/>
</dbReference>
<dbReference type="GO" id="GO:0051087">
    <property type="term" value="F:protein-folding chaperone binding"/>
    <property type="evidence" value="ECO:0007669"/>
    <property type="project" value="InterPro"/>
</dbReference>
<dbReference type="PRINTS" id="PR00773">
    <property type="entry name" value="GRPEPROTEIN"/>
</dbReference>
<dbReference type="HAMAP" id="MF_01151">
    <property type="entry name" value="GrpE"/>
    <property type="match status" value="1"/>
</dbReference>
<dbReference type="PANTHER" id="PTHR21237">
    <property type="entry name" value="GRPE PROTEIN"/>
    <property type="match status" value="1"/>
</dbReference>
<dbReference type="Gene3D" id="3.90.20.20">
    <property type="match status" value="1"/>
</dbReference>
<dbReference type="InterPro" id="IPR013805">
    <property type="entry name" value="GrpE_CC"/>
</dbReference>
<proteinExistence type="inferred from homology"/>
<dbReference type="Pfam" id="PF01025">
    <property type="entry name" value="GrpE"/>
    <property type="match status" value="1"/>
</dbReference>
<evidence type="ECO:0000256" key="6">
    <source>
        <dbReference type="SAM" id="MobiDB-lite"/>
    </source>
</evidence>
<dbReference type="GO" id="GO:0051082">
    <property type="term" value="F:unfolded protein binding"/>
    <property type="evidence" value="ECO:0007669"/>
    <property type="project" value="TreeGrafter"/>
</dbReference>
<dbReference type="EMBL" id="JAGFBF010000001">
    <property type="protein sequence ID" value="MBO2989000.1"/>
    <property type="molecule type" value="Genomic_DNA"/>
</dbReference>
<dbReference type="Gene3D" id="2.30.22.10">
    <property type="entry name" value="Head domain of nucleotide exchange factor GrpE"/>
    <property type="match status" value="1"/>
</dbReference>
<dbReference type="GO" id="GO:0005737">
    <property type="term" value="C:cytoplasm"/>
    <property type="evidence" value="ECO:0007669"/>
    <property type="project" value="UniProtKB-SubCell"/>
</dbReference>
<dbReference type="PROSITE" id="PS01071">
    <property type="entry name" value="GRPE"/>
    <property type="match status" value="1"/>
</dbReference>
<dbReference type="GO" id="GO:0042803">
    <property type="term" value="F:protein homodimerization activity"/>
    <property type="evidence" value="ECO:0007669"/>
    <property type="project" value="InterPro"/>
</dbReference>
<evidence type="ECO:0000256" key="5">
    <source>
        <dbReference type="RuleBase" id="RU004478"/>
    </source>
</evidence>
<comment type="caution">
    <text evidence="7">The sequence shown here is derived from an EMBL/GenBank/DDBJ whole genome shotgun (WGS) entry which is preliminary data.</text>
</comment>
<keyword evidence="3" id="KW-0963">Cytoplasm</keyword>
<dbReference type="InterPro" id="IPR000740">
    <property type="entry name" value="GrpE"/>
</dbReference>
<feature type="region of interest" description="Disordered" evidence="6">
    <location>
        <begin position="1"/>
        <end position="75"/>
    </location>
</feature>
<evidence type="ECO:0000313" key="8">
    <source>
        <dbReference type="Proteomes" id="UP000668403"/>
    </source>
</evidence>
<evidence type="ECO:0000256" key="4">
    <source>
        <dbReference type="RuleBase" id="RU000639"/>
    </source>
</evidence>
<dbReference type="AlphaFoldDB" id="A0A939QB60"/>
<accession>A0A939QB60</accession>
<comment type="subcellular location">
    <subcellularLocation>
        <location evidence="3">Cytoplasm</location>
    </subcellularLocation>
</comment>
<dbReference type="RefSeq" id="WP_208236790.1">
    <property type="nucleotide sequence ID" value="NZ_BAAAQU010000001.1"/>
</dbReference>
<dbReference type="CDD" id="cd00446">
    <property type="entry name" value="GrpE"/>
    <property type="match status" value="1"/>
</dbReference>
<dbReference type="InterPro" id="IPR009012">
    <property type="entry name" value="GrpE_head"/>
</dbReference>
<gene>
    <name evidence="3" type="primary">grpE</name>
    <name evidence="7" type="ORF">J4H85_03155</name>
</gene>
<keyword evidence="3 4" id="KW-0346">Stress response</keyword>
<comment type="similarity">
    <text evidence="1 3 5">Belongs to the GrpE family.</text>
</comment>
<evidence type="ECO:0000256" key="1">
    <source>
        <dbReference type="ARBA" id="ARBA00009054"/>
    </source>
</evidence>
<dbReference type="Proteomes" id="UP000668403">
    <property type="component" value="Unassembled WGS sequence"/>
</dbReference>
<evidence type="ECO:0000256" key="2">
    <source>
        <dbReference type="ARBA" id="ARBA00023186"/>
    </source>
</evidence>
<evidence type="ECO:0000313" key="7">
    <source>
        <dbReference type="EMBL" id="MBO2989000.1"/>
    </source>
</evidence>
<dbReference type="SUPFAM" id="SSF51064">
    <property type="entry name" value="Head domain of nucleotide exchange factor GrpE"/>
    <property type="match status" value="1"/>
</dbReference>
<comment type="function">
    <text evidence="3 4">Participates actively in the response to hyperosmotic and heat shock by preventing the aggregation of stress-denatured proteins, in association with DnaK and GrpE. It is the nucleotide exchange factor for DnaK and may function as a thermosensor. Unfolded proteins bind initially to DnaJ; upon interaction with the DnaJ-bound protein, DnaK hydrolyzes its bound ATP, resulting in the formation of a stable complex. GrpE releases ADP from DnaK; ATP binding to DnaK triggers the release of the substrate protein, thus completing the reaction cycle. Several rounds of ATP-dependent interactions between DnaJ, DnaK and GrpE are required for fully efficient folding.</text>
</comment>
<dbReference type="SUPFAM" id="SSF58014">
    <property type="entry name" value="Coiled-coil domain of nucleotide exchange factor GrpE"/>
    <property type="match status" value="1"/>
</dbReference>
<sequence length="207" mass="21974">MTNEHKDSGEDFPENGAPHSGPESADSGPEPQGDQTEGTAHVDASEGEGLTVDDILDAEQTGDAAAADADNPHLEDLRRLSAEYANYRKRTEANAERDKFRATASAVMPMLGVLDDLDRAEKHGDLVEGTAFATIAQKIRTALQRLGVESFGEAGEPFDPAQHEAIAQVPTPGTERDTVLDVVERGYRIGDVELRPAKVAVAVGADG</sequence>
<evidence type="ECO:0000256" key="3">
    <source>
        <dbReference type="HAMAP-Rule" id="MF_01151"/>
    </source>
</evidence>
<keyword evidence="2 3" id="KW-0143">Chaperone</keyword>